<dbReference type="EMBL" id="CP109546">
    <property type="protein sequence ID" value="WTZ13219.1"/>
    <property type="molecule type" value="Genomic_DNA"/>
</dbReference>
<reference evidence="1" key="1">
    <citation type="submission" date="2022-10" db="EMBL/GenBank/DDBJ databases">
        <title>The complete genomes of actinobacterial strains from the NBC collection.</title>
        <authorList>
            <person name="Joergensen T.S."/>
            <person name="Alvarez Arevalo M."/>
            <person name="Sterndorff E.B."/>
            <person name="Faurdal D."/>
            <person name="Vuksanovic O."/>
            <person name="Mourched A.-S."/>
            <person name="Charusanti P."/>
            <person name="Shaw S."/>
            <person name="Blin K."/>
            <person name="Weber T."/>
        </authorList>
    </citation>
    <scope>NUCLEOTIDE SEQUENCE</scope>
    <source>
        <strain evidence="1">NBC_01393</strain>
    </source>
</reference>
<dbReference type="InterPro" id="IPR027417">
    <property type="entry name" value="P-loop_NTPase"/>
</dbReference>
<gene>
    <name evidence="1" type="ORF">OG699_37810</name>
</gene>
<evidence type="ECO:0000313" key="1">
    <source>
        <dbReference type="EMBL" id="WTZ13219.1"/>
    </source>
</evidence>
<organism evidence="1">
    <name type="scientific">Streptomyces sp. NBC_01393</name>
    <dbReference type="NCBI Taxonomy" id="2903851"/>
    <lineage>
        <taxon>Bacteria</taxon>
        <taxon>Bacillati</taxon>
        <taxon>Actinomycetota</taxon>
        <taxon>Actinomycetes</taxon>
        <taxon>Kitasatosporales</taxon>
        <taxon>Streptomycetaceae</taxon>
        <taxon>Streptomyces</taxon>
    </lineage>
</organism>
<evidence type="ECO:0008006" key="2">
    <source>
        <dbReference type="Google" id="ProtNLM"/>
    </source>
</evidence>
<protein>
    <recommendedName>
        <fullName evidence="2">Dephospho-CoA kinase</fullName>
    </recommendedName>
</protein>
<dbReference type="AlphaFoldDB" id="A0AAU3I6W1"/>
<dbReference type="Pfam" id="PF21448">
    <property type="entry name" value="DNMK"/>
    <property type="match status" value="1"/>
</dbReference>
<dbReference type="Gene3D" id="3.40.50.300">
    <property type="entry name" value="P-loop containing nucleotide triphosphate hydrolases"/>
    <property type="match status" value="1"/>
</dbReference>
<dbReference type="SUPFAM" id="SSF52540">
    <property type="entry name" value="P-loop containing nucleoside triphosphate hydrolases"/>
    <property type="match status" value="1"/>
</dbReference>
<name>A0AAU3I6W1_9ACTN</name>
<accession>A0AAU3I6W1</accession>
<sequence>MNTATAPVDDDTEIILSWLPQYIGLHGHAGVGKDSVAKILETYGYTPVAFADRLREALYILNPLIEEGYGGVEYRIQDLVDNFGGWDSVKRKYPEVRRLLQVLGTEVGREMISQNVWVDSVFKTLEEDKKYVFTDVRFVNEHQAVDSRLGLLIKINRPGTEPANDHTSEQDLPNQWFDATIVNDGTLEDLNTKVRDILRLA</sequence>
<dbReference type="InterPro" id="IPR048444">
    <property type="entry name" value="DNMK"/>
</dbReference>
<proteinExistence type="predicted"/>